<comment type="caution">
    <text evidence="1">The sequence shown here is derived from an EMBL/GenBank/DDBJ whole genome shotgun (WGS) entry which is preliminary data.</text>
</comment>
<name>A0A8H4VJC9_9AGAR</name>
<sequence length="258" mass="28839">MANTASDVRVRLATPEEYGKIAEISMLSFANDPLLNYLVGATEPFDMKDSKAVEARMALQSFFVNAVAINEGRITVVVDERENIRAGCLWLPPQRRLSKWDVQGLYNAGMLSVLQKCGLGTYRRIFSDYEAPSEVSTKECYKACGSKESPMDSWYLQITFTHPEHQGKKYLSLLLREAFAYAPDCAFTLESTTPRSRDRYEHLGFEARLFRSKPTLIIIGKGKANAKGLPASGEDATGLESWAMVKWPSVKKDEESSA</sequence>
<accession>A0A8H4VJC9</accession>
<dbReference type="PANTHER" id="PTHR42791">
    <property type="entry name" value="GNAT FAMILY ACETYLTRANSFERASE"/>
    <property type="match status" value="1"/>
</dbReference>
<dbReference type="EMBL" id="JAACJL010000057">
    <property type="protein sequence ID" value="KAF4611817.1"/>
    <property type="molecule type" value="Genomic_DNA"/>
</dbReference>
<dbReference type="SUPFAM" id="SSF55729">
    <property type="entry name" value="Acyl-CoA N-acyltransferases (Nat)"/>
    <property type="match status" value="1"/>
</dbReference>
<reference evidence="1 2" key="1">
    <citation type="submission" date="2019-12" db="EMBL/GenBank/DDBJ databases">
        <authorList>
            <person name="Floudas D."/>
            <person name="Bentzer J."/>
            <person name="Ahren D."/>
            <person name="Johansson T."/>
            <person name="Persson P."/>
            <person name="Tunlid A."/>
        </authorList>
    </citation>
    <scope>NUCLEOTIDE SEQUENCE [LARGE SCALE GENOMIC DNA]</scope>
    <source>
        <strain evidence="1 2">CBS 102.39</strain>
    </source>
</reference>
<evidence type="ECO:0000313" key="1">
    <source>
        <dbReference type="EMBL" id="KAF4611817.1"/>
    </source>
</evidence>
<protein>
    <recommendedName>
        <fullName evidence="3">N-acetyltransferase domain-containing protein</fullName>
    </recommendedName>
</protein>
<gene>
    <name evidence="1" type="ORF">D9613_003946</name>
</gene>
<keyword evidence="2" id="KW-1185">Reference proteome</keyword>
<organism evidence="1 2">
    <name type="scientific">Agrocybe pediades</name>
    <dbReference type="NCBI Taxonomy" id="84607"/>
    <lineage>
        <taxon>Eukaryota</taxon>
        <taxon>Fungi</taxon>
        <taxon>Dikarya</taxon>
        <taxon>Basidiomycota</taxon>
        <taxon>Agaricomycotina</taxon>
        <taxon>Agaricomycetes</taxon>
        <taxon>Agaricomycetidae</taxon>
        <taxon>Agaricales</taxon>
        <taxon>Agaricineae</taxon>
        <taxon>Strophariaceae</taxon>
        <taxon>Agrocybe</taxon>
    </lineage>
</organism>
<evidence type="ECO:0008006" key="3">
    <source>
        <dbReference type="Google" id="ProtNLM"/>
    </source>
</evidence>
<dbReference type="Proteomes" id="UP000521872">
    <property type="component" value="Unassembled WGS sequence"/>
</dbReference>
<proteinExistence type="predicted"/>
<dbReference type="CDD" id="cd04301">
    <property type="entry name" value="NAT_SF"/>
    <property type="match status" value="1"/>
</dbReference>
<dbReference type="AlphaFoldDB" id="A0A8H4VJC9"/>
<dbReference type="InterPro" id="IPR016181">
    <property type="entry name" value="Acyl_CoA_acyltransferase"/>
</dbReference>
<dbReference type="InterPro" id="IPR052523">
    <property type="entry name" value="Trichothecene_AcTrans"/>
</dbReference>
<evidence type="ECO:0000313" key="2">
    <source>
        <dbReference type="Proteomes" id="UP000521872"/>
    </source>
</evidence>
<dbReference type="Gene3D" id="3.40.630.30">
    <property type="match status" value="1"/>
</dbReference>
<dbReference type="PANTHER" id="PTHR42791:SF1">
    <property type="entry name" value="N-ACETYLTRANSFERASE DOMAIN-CONTAINING PROTEIN"/>
    <property type="match status" value="1"/>
</dbReference>